<dbReference type="KEGG" id="crw:CROST_016660"/>
<gene>
    <name evidence="1" type="ORF">CROST_016660</name>
</gene>
<evidence type="ECO:0000313" key="2">
    <source>
        <dbReference type="Proteomes" id="UP000190951"/>
    </source>
</evidence>
<dbReference type="STRING" id="84029.CROST_11340"/>
<dbReference type="Proteomes" id="UP000190951">
    <property type="component" value="Chromosome"/>
</dbReference>
<name>A0A1S8LDD9_9CLOT</name>
<dbReference type="EMBL" id="CP096983">
    <property type="protein sequence ID" value="URZ10950.1"/>
    <property type="molecule type" value="Genomic_DNA"/>
</dbReference>
<protein>
    <submittedName>
        <fullName evidence="1">Uncharacterized protein</fullName>
    </submittedName>
</protein>
<proteinExistence type="predicted"/>
<organism evidence="1 2">
    <name type="scientific">Clostridium felsineum</name>
    <dbReference type="NCBI Taxonomy" id="36839"/>
    <lineage>
        <taxon>Bacteria</taxon>
        <taxon>Bacillati</taxon>
        <taxon>Bacillota</taxon>
        <taxon>Clostridia</taxon>
        <taxon>Eubacteriales</taxon>
        <taxon>Clostridiaceae</taxon>
        <taxon>Clostridium</taxon>
    </lineage>
</organism>
<accession>A0A1S8LDD9</accession>
<reference evidence="1 2" key="1">
    <citation type="submission" date="2022-04" db="EMBL/GenBank/DDBJ databases">
        <title>Genome sequence of C. roseum typestrain.</title>
        <authorList>
            <person name="Poehlein A."/>
            <person name="Schoch T."/>
            <person name="Duerre P."/>
            <person name="Daniel R."/>
        </authorList>
    </citation>
    <scope>NUCLEOTIDE SEQUENCE [LARGE SCALE GENOMIC DNA]</scope>
    <source>
        <strain evidence="1 2">DSM 7320</strain>
    </source>
</reference>
<sequence>MIIEDKLNLNTNKYSFMEIHSKKIYMINPQITNFKGILKAIDIMKPREFEYYIGKNSPMENSFRFNDYKMFRNSTVKYDKQKIKGAKEVNFILRGEKFHIVCLIRRKNLMEFLNIIYAYIFKERLCIGNESREKNYFSYLISKILSKNIYESIRTETEIIDGEVKKWKISF</sequence>
<keyword evidence="2" id="KW-1185">Reference proteome</keyword>
<dbReference type="RefSeq" id="WP_077834952.1">
    <property type="nucleotide sequence ID" value="NZ_CP096983.1"/>
</dbReference>
<dbReference type="AlphaFoldDB" id="A0A1S8LDD9"/>
<evidence type="ECO:0000313" key="1">
    <source>
        <dbReference type="EMBL" id="URZ10950.1"/>
    </source>
</evidence>